<dbReference type="Pfam" id="PF17765">
    <property type="entry name" value="MLTR_LBD"/>
    <property type="match status" value="1"/>
</dbReference>
<proteinExistence type="predicted"/>
<dbReference type="PANTHER" id="PTHR35010:SF2">
    <property type="entry name" value="BLL4672 PROTEIN"/>
    <property type="match status" value="1"/>
</dbReference>
<dbReference type="KEGG" id="pfla:Pflav_022080"/>
<dbReference type="Gene3D" id="1.10.260.40">
    <property type="entry name" value="lambda repressor-like DNA-binding domains"/>
    <property type="match status" value="1"/>
</dbReference>
<sequence>MHQNGAVGEFLRARRARISPDSLGLPADAPRRVPGLRREEVAFLAGVSVDYYIRLERGRTRGVSHVVWEALARALQLDEVERTHLFDLVAAETARPPRPAPLPRQRVSRGLLSVLDTLDRVPAMVQGRRMDVLAFNDLFRALYADFSKRPPRDRNMARFILLDPAARDLYADWPKVARDVVATLRLYAGSHPHDREFTELIGELSLHSDMFRRTWCEHAVLRHSKGMKRFVHPVVGALSLNYETFQPTEDPDQTLVIFHADRGSPSADALRLLGAWDATEPSPPYKATLDA</sequence>
<dbReference type="InterPro" id="IPR010982">
    <property type="entry name" value="Lambda_DNA-bd_dom_sf"/>
</dbReference>
<protein>
    <submittedName>
        <fullName evidence="2">Transcriptional regulator</fullName>
    </submittedName>
</protein>
<organism evidence="2 3">
    <name type="scientific">Phytohabitans flavus</name>
    <dbReference type="NCBI Taxonomy" id="1076124"/>
    <lineage>
        <taxon>Bacteria</taxon>
        <taxon>Bacillati</taxon>
        <taxon>Actinomycetota</taxon>
        <taxon>Actinomycetes</taxon>
        <taxon>Micromonosporales</taxon>
        <taxon>Micromonosporaceae</taxon>
    </lineage>
</organism>
<name>A0A6F8XPV6_9ACTN</name>
<dbReference type="Proteomes" id="UP000502508">
    <property type="component" value="Chromosome"/>
</dbReference>
<dbReference type="RefSeq" id="WP_173035776.1">
    <property type="nucleotide sequence ID" value="NZ_AP022870.1"/>
</dbReference>
<reference evidence="2 3" key="1">
    <citation type="submission" date="2020-03" db="EMBL/GenBank/DDBJ databases">
        <title>Whole genome shotgun sequence of Phytohabitans flavus NBRC 107702.</title>
        <authorList>
            <person name="Komaki H."/>
            <person name="Tamura T."/>
        </authorList>
    </citation>
    <scope>NUCLEOTIDE SEQUENCE [LARGE SCALE GENOMIC DNA]</scope>
    <source>
        <strain evidence="2 3">NBRC 107702</strain>
    </source>
</reference>
<dbReference type="Gene3D" id="3.30.450.180">
    <property type="match status" value="1"/>
</dbReference>
<evidence type="ECO:0000313" key="2">
    <source>
        <dbReference type="EMBL" id="BCB75798.1"/>
    </source>
</evidence>
<keyword evidence="3" id="KW-1185">Reference proteome</keyword>
<dbReference type="InterPro" id="IPR041413">
    <property type="entry name" value="MLTR_LBD"/>
</dbReference>
<feature type="domain" description="HTH cro/C1-type" evidence="1">
    <location>
        <begin position="35"/>
        <end position="82"/>
    </location>
</feature>
<dbReference type="InterPro" id="IPR001387">
    <property type="entry name" value="Cro/C1-type_HTH"/>
</dbReference>
<dbReference type="PROSITE" id="PS50943">
    <property type="entry name" value="HTH_CROC1"/>
    <property type="match status" value="1"/>
</dbReference>
<dbReference type="PANTHER" id="PTHR35010">
    <property type="entry name" value="BLL4672 PROTEIN-RELATED"/>
    <property type="match status" value="1"/>
</dbReference>
<dbReference type="CDD" id="cd00093">
    <property type="entry name" value="HTH_XRE"/>
    <property type="match status" value="1"/>
</dbReference>
<gene>
    <name evidence="2" type="ORF">Pflav_022080</name>
</gene>
<dbReference type="AlphaFoldDB" id="A0A6F8XPV6"/>
<evidence type="ECO:0000259" key="1">
    <source>
        <dbReference type="PROSITE" id="PS50943"/>
    </source>
</evidence>
<dbReference type="Pfam" id="PF13560">
    <property type="entry name" value="HTH_31"/>
    <property type="match status" value="1"/>
</dbReference>
<accession>A0A6F8XPV6</accession>
<dbReference type="EMBL" id="AP022870">
    <property type="protein sequence ID" value="BCB75798.1"/>
    <property type="molecule type" value="Genomic_DNA"/>
</dbReference>
<evidence type="ECO:0000313" key="3">
    <source>
        <dbReference type="Proteomes" id="UP000502508"/>
    </source>
</evidence>
<reference evidence="2 3" key="2">
    <citation type="submission" date="2020-03" db="EMBL/GenBank/DDBJ databases">
        <authorList>
            <person name="Ichikawa N."/>
            <person name="Kimura A."/>
            <person name="Kitahashi Y."/>
            <person name="Uohara A."/>
        </authorList>
    </citation>
    <scope>NUCLEOTIDE SEQUENCE [LARGE SCALE GENOMIC DNA]</scope>
    <source>
        <strain evidence="2 3">NBRC 107702</strain>
    </source>
</reference>
<dbReference type="GO" id="GO:0003677">
    <property type="term" value="F:DNA binding"/>
    <property type="evidence" value="ECO:0007669"/>
    <property type="project" value="InterPro"/>
</dbReference>
<dbReference type="SUPFAM" id="SSF47413">
    <property type="entry name" value="lambda repressor-like DNA-binding domains"/>
    <property type="match status" value="1"/>
</dbReference>
<dbReference type="SMART" id="SM00530">
    <property type="entry name" value="HTH_XRE"/>
    <property type="match status" value="1"/>
</dbReference>